<keyword evidence="1" id="KW-1133">Transmembrane helix</keyword>
<feature type="transmembrane region" description="Helical" evidence="1">
    <location>
        <begin position="99"/>
        <end position="117"/>
    </location>
</feature>
<dbReference type="GO" id="GO:0005886">
    <property type="term" value="C:plasma membrane"/>
    <property type="evidence" value="ECO:0007669"/>
    <property type="project" value="TreeGrafter"/>
</dbReference>
<dbReference type="PANTHER" id="PTHR34821:SF2">
    <property type="entry name" value="INNER MEMBRANE PROTEIN YDCZ"/>
    <property type="match status" value="1"/>
</dbReference>
<dbReference type="Pfam" id="PF04657">
    <property type="entry name" value="DMT_YdcZ"/>
    <property type="match status" value="1"/>
</dbReference>
<gene>
    <name evidence="2" type="ORF">U732_1873</name>
</gene>
<keyword evidence="1" id="KW-0472">Membrane</keyword>
<feature type="transmembrane region" description="Helical" evidence="1">
    <location>
        <begin position="6"/>
        <end position="22"/>
    </location>
</feature>
<dbReference type="EMBL" id="AYSO01000017">
    <property type="protein sequence ID" value="KIE46448.1"/>
    <property type="molecule type" value="Genomic_DNA"/>
</dbReference>
<dbReference type="InterPro" id="IPR006750">
    <property type="entry name" value="YdcZ"/>
</dbReference>
<keyword evidence="3" id="KW-1185">Reference proteome</keyword>
<protein>
    <recommendedName>
        <fullName evidence="4">EamA-like transporter family protein</fullName>
    </recommendedName>
</protein>
<feature type="transmembrane region" description="Helical" evidence="1">
    <location>
        <begin position="129"/>
        <end position="148"/>
    </location>
</feature>
<dbReference type="Proteomes" id="UP000031366">
    <property type="component" value="Unassembled WGS sequence"/>
</dbReference>
<feature type="transmembrane region" description="Helical" evidence="1">
    <location>
        <begin position="34"/>
        <end position="54"/>
    </location>
</feature>
<dbReference type="RefSeq" id="WP_039633789.1">
    <property type="nucleotide sequence ID" value="NZ_AYSO01000017.1"/>
</dbReference>
<dbReference type="PANTHER" id="PTHR34821">
    <property type="entry name" value="INNER MEMBRANE PROTEIN YDCZ"/>
    <property type="match status" value="1"/>
</dbReference>
<evidence type="ECO:0000313" key="2">
    <source>
        <dbReference type="EMBL" id="KIE46448.1"/>
    </source>
</evidence>
<proteinExistence type="predicted"/>
<sequence>MRFIYYFLALISGFALTLQVGINGELRSKIGSPILSSLISFAVGTIVLTMTFFFTVLSGSSSPQNFINIKNTNWWMFTGGLLGAFYIFTTIFTSPKIGFANMFSLVICGQIILAVIFDHFGLLGNQIHTINSLRVLGIILLILGVYIIQTH</sequence>
<name>A0A0C1U4F8_9CLOT</name>
<feature type="transmembrane region" description="Helical" evidence="1">
    <location>
        <begin position="74"/>
        <end position="92"/>
    </location>
</feature>
<reference evidence="2 3" key="1">
    <citation type="journal article" date="2015" name="Infect. Genet. Evol.">
        <title>Genomic sequences of six botulinum neurotoxin-producing strains representing three clostridial species illustrate the mobility and diversity of botulinum neurotoxin genes.</title>
        <authorList>
            <person name="Smith T.J."/>
            <person name="Hill K.K."/>
            <person name="Xie G."/>
            <person name="Foley B.T."/>
            <person name="Williamson C.H."/>
            <person name="Foster J.T."/>
            <person name="Johnson S.L."/>
            <person name="Chertkov O."/>
            <person name="Teshima H."/>
            <person name="Gibbons H.S."/>
            <person name="Johnsky L.A."/>
            <person name="Karavis M.A."/>
            <person name="Smith L.A."/>
        </authorList>
    </citation>
    <scope>NUCLEOTIDE SEQUENCE [LARGE SCALE GENOMIC DNA]</scope>
    <source>
        <strain evidence="2 3">CDC 2741</strain>
    </source>
</reference>
<evidence type="ECO:0008006" key="4">
    <source>
        <dbReference type="Google" id="ProtNLM"/>
    </source>
</evidence>
<dbReference type="STRING" id="29341.RSJ17_16145"/>
<keyword evidence="1" id="KW-0812">Transmembrane</keyword>
<dbReference type="OrthoDB" id="7864805at2"/>
<comment type="caution">
    <text evidence="2">The sequence shown here is derived from an EMBL/GenBank/DDBJ whole genome shotgun (WGS) entry which is preliminary data.</text>
</comment>
<evidence type="ECO:0000313" key="3">
    <source>
        <dbReference type="Proteomes" id="UP000031366"/>
    </source>
</evidence>
<accession>A0A0C1U4F8</accession>
<dbReference type="AlphaFoldDB" id="A0A0C1U4F8"/>
<organism evidence="2 3">
    <name type="scientific">Clostridium argentinense CDC 2741</name>
    <dbReference type="NCBI Taxonomy" id="1418104"/>
    <lineage>
        <taxon>Bacteria</taxon>
        <taxon>Bacillati</taxon>
        <taxon>Bacillota</taxon>
        <taxon>Clostridia</taxon>
        <taxon>Eubacteriales</taxon>
        <taxon>Clostridiaceae</taxon>
        <taxon>Clostridium</taxon>
    </lineage>
</organism>
<evidence type="ECO:0000256" key="1">
    <source>
        <dbReference type="SAM" id="Phobius"/>
    </source>
</evidence>